<evidence type="ECO:0000256" key="4">
    <source>
        <dbReference type="ARBA" id="ARBA00022448"/>
    </source>
</evidence>
<evidence type="ECO:0000313" key="14">
    <source>
        <dbReference type="Proteomes" id="UP000308114"/>
    </source>
</evidence>
<dbReference type="NCBIfam" id="TIGR02473">
    <property type="entry name" value="flagell_FliJ"/>
    <property type="match status" value="1"/>
</dbReference>
<comment type="caution">
    <text evidence="11">The sequence shown here is derived from an EMBL/GenBank/DDBJ whole genome shotgun (WGS) entry which is preliminary data.</text>
</comment>
<comment type="similarity">
    <text evidence="2">Belongs to the FliJ family.</text>
</comment>
<evidence type="ECO:0000256" key="10">
    <source>
        <dbReference type="ARBA" id="ARBA00023225"/>
    </source>
</evidence>
<dbReference type="RefSeq" id="WP_044644869.1">
    <property type="nucleotide sequence ID" value="NZ_JTHP01000004.1"/>
</dbReference>
<dbReference type="GO" id="GO:0006935">
    <property type="term" value="P:chemotaxis"/>
    <property type="evidence" value="ECO:0007669"/>
    <property type="project" value="UniProtKB-KW"/>
</dbReference>
<organism evidence="11 13">
    <name type="scientific">Paenibacillus terrae</name>
    <dbReference type="NCBI Taxonomy" id="159743"/>
    <lineage>
        <taxon>Bacteria</taxon>
        <taxon>Bacillati</taxon>
        <taxon>Bacillota</taxon>
        <taxon>Bacilli</taxon>
        <taxon>Bacillales</taxon>
        <taxon>Paenibacillaceae</taxon>
        <taxon>Paenibacillus</taxon>
    </lineage>
</organism>
<evidence type="ECO:0000256" key="2">
    <source>
        <dbReference type="ARBA" id="ARBA00010004"/>
    </source>
</evidence>
<dbReference type="AlphaFoldDB" id="A0A0D7X9Y8"/>
<dbReference type="GO" id="GO:0071973">
    <property type="term" value="P:bacterial-type flagellum-dependent cell motility"/>
    <property type="evidence" value="ECO:0007669"/>
    <property type="project" value="InterPro"/>
</dbReference>
<comment type="subcellular location">
    <subcellularLocation>
        <location evidence="1">Cell membrane</location>
        <topology evidence="1">Peripheral membrane protein</topology>
        <orientation evidence="1">Cytoplasmic side</orientation>
    </subcellularLocation>
</comment>
<keyword evidence="9" id="KW-0472">Membrane</keyword>
<keyword evidence="11" id="KW-0966">Cell projection</keyword>
<evidence type="ECO:0000256" key="5">
    <source>
        <dbReference type="ARBA" id="ARBA00022475"/>
    </source>
</evidence>
<dbReference type="GO" id="GO:0005886">
    <property type="term" value="C:plasma membrane"/>
    <property type="evidence" value="ECO:0007669"/>
    <property type="project" value="UniProtKB-SubCell"/>
</dbReference>
<dbReference type="InterPro" id="IPR053716">
    <property type="entry name" value="Flag_assembly_chemotaxis_eff"/>
</dbReference>
<dbReference type="GO" id="GO:0009288">
    <property type="term" value="C:bacterial-type flagellum"/>
    <property type="evidence" value="ECO:0007669"/>
    <property type="project" value="InterPro"/>
</dbReference>
<evidence type="ECO:0000256" key="7">
    <source>
        <dbReference type="ARBA" id="ARBA00022795"/>
    </source>
</evidence>
<keyword evidence="11" id="KW-0969">Cilium</keyword>
<dbReference type="EMBL" id="JTHP01000004">
    <property type="protein sequence ID" value="KJD46947.1"/>
    <property type="molecule type" value="Genomic_DNA"/>
</dbReference>
<protein>
    <recommendedName>
        <fullName evidence="3">Flagellar FliJ protein</fullName>
    </recommendedName>
</protein>
<keyword evidence="4" id="KW-0813">Transport</keyword>
<dbReference type="Proteomes" id="UP000308114">
    <property type="component" value="Unassembled WGS sequence"/>
</dbReference>
<dbReference type="EMBL" id="PNXQ01000014">
    <property type="protein sequence ID" value="TKH43133.1"/>
    <property type="molecule type" value="Genomic_DNA"/>
</dbReference>
<dbReference type="Pfam" id="PF02050">
    <property type="entry name" value="FliJ"/>
    <property type="match status" value="1"/>
</dbReference>
<keyword evidence="11" id="KW-0282">Flagellum</keyword>
<keyword evidence="5" id="KW-1003">Cell membrane</keyword>
<dbReference type="OrthoDB" id="2678901at2"/>
<evidence type="ECO:0000313" key="12">
    <source>
        <dbReference type="EMBL" id="TKH43133.1"/>
    </source>
</evidence>
<gene>
    <name evidence="12" type="primary">fliJ</name>
    <name evidence="12" type="ORF">C1I60_16590</name>
    <name evidence="11" type="ORF">QD47_03840</name>
</gene>
<reference evidence="12 14" key="2">
    <citation type="submission" date="2018-01" db="EMBL/GenBank/DDBJ databases">
        <title>Bacillales members from the olive rhizosphere are effective biological control agents against Verticillium dahliae.</title>
        <authorList>
            <person name="Gomez-Lama C."/>
            <person name="Legarda G."/>
            <person name="Ruano-Rosa D."/>
            <person name="Pizarro-Tobias P."/>
            <person name="Valverde-Corredor A."/>
            <person name="Niqui J.L."/>
            <person name="Trivino J.C."/>
            <person name="Roca A."/>
            <person name="Mercado-Blanco J."/>
        </authorList>
    </citation>
    <scope>NUCLEOTIDE SEQUENCE [LARGE SCALE GENOMIC DNA]</scope>
    <source>
        <strain evidence="12 14">PIC167</strain>
    </source>
</reference>
<dbReference type="GO" id="GO:0015031">
    <property type="term" value="P:protein transport"/>
    <property type="evidence" value="ECO:0007669"/>
    <property type="project" value="UniProtKB-KW"/>
</dbReference>
<evidence type="ECO:0000256" key="1">
    <source>
        <dbReference type="ARBA" id="ARBA00004413"/>
    </source>
</evidence>
<reference evidence="11 13" key="1">
    <citation type="submission" date="2014-11" db="EMBL/GenBank/DDBJ databases">
        <title>Draft Genome Sequences of Paenibacillus polymyxa NRRL B-30509 and Paenibacillus terrae NRRL B-30644, Strains from a Poultry Environment that Produce Tridecaptin A and Paenicidins.</title>
        <authorList>
            <person name="van Belkum M.J."/>
            <person name="Lohans C.T."/>
            <person name="Vederas J.C."/>
        </authorList>
    </citation>
    <scope>NUCLEOTIDE SEQUENCE [LARGE SCALE GENOMIC DNA]</scope>
    <source>
        <strain evidence="11 13">NRRL B-30644</strain>
    </source>
</reference>
<evidence type="ECO:0000313" key="13">
    <source>
        <dbReference type="Proteomes" id="UP000032534"/>
    </source>
</evidence>
<dbReference type="Proteomes" id="UP000032534">
    <property type="component" value="Unassembled WGS sequence"/>
</dbReference>
<keyword evidence="13" id="KW-1185">Reference proteome</keyword>
<keyword evidence="8" id="KW-0653">Protein transport</keyword>
<dbReference type="GO" id="GO:0044781">
    <property type="term" value="P:bacterial-type flagellum organization"/>
    <property type="evidence" value="ECO:0007669"/>
    <property type="project" value="UniProtKB-KW"/>
</dbReference>
<evidence type="ECO:0000256" key="8">
    <source>
        <dbReference type="ARBA" id="ARBA00022927"/>
    </source>
</evidence>
<sequence length="147" mass="17129">MRFQYSFQKVVDLKTNEKSQAEWLLSSAVGQLQAEEQTLIQLLGERNRVISAIQKAAEDCAPLSTIQELQAYVNHLDQCITRKHRDVQYAQQNVQSKQTVLTDKMLDEQVWLKAREKANVKFQQEMLLREQNELDEMASVRFAMKAR</sequence>
<evidence type="ECO:0000256" key="6">
    <source>
        <dbReference type="ARBA" id="ARBA00022500"/>
    </source>
</evidence>
<dbReference type="Gene3D" id="1.10.287.1700">
    <property type="match status" value="1"/>
</dbReference>
<dbReference type="InterPro" id="IPR012823">
    <property type="entry name" value="Flagell_FliJ"/>
</dbReference>
<evidence type="ECO:0000256" key="9">
    <source>
        <dbReference type="ARBA" id="ARBA00023136"/>
    </source>
</evidence>
<keyword evidence="6" id="KW-0145">Chemotaxis</keyword>
<keyword evidence="10" id="KW-1006">Bacterial flagellum protein export</keyword>
<accession>A0A0D7X9Y8</accession>
<evidence type="ECO:0000313" key="11">
    <source>
        <dbReference type="EMBL" id="KJD46947.1"/>
    </source>
</evidence>
<proteinExistence type="inferred from homology"/>
<evidence type="ECO:0000256" key="3">
    <source>
        <dbReference type="ARBA" id="ARBA00020392"/>
    </source>
</evidence>
<dbReference type="PATRIC" id="fig|159743.3.peg.827"/>
<keyword evidence="7" id="KW-1005">Bacterial flagellum biogenesis</keyword>
<name>A0A0D7X9Y8_9BACL</name>